<accession>O59130</accession>
<dbReference type="KEGG" id="pho:PH1461"/>
<organism evidence="1 2">
    <name type="scientific">Pyrococcus horikoshii (strain ATCC 700860 / DSM 12428 / JCM 9974 / NBRC 100139 / OT-3)</name>
    <dbReference type="NCBI Taxonomy" id="70601"/>
    <lineage>
        <taxon>Archaea</taxon>
        <taxon>Methanobacteriati</taxon>
        <taxon>Methanobacteriota</taxon>
        <taxon>Thermococci</taxon>
        <taxon>Thermococcales</taxon>
        <taxon>Thermococcaceae</taxon>
        <taxon>Pyrococcus</taxon>
    </lineage>
</organism>
<name>O59130_PYRHO</name>
<reference evidence="1 2" key="1">
    <citation type="journal article" date="1998" name="DNA Res.">
        <title>Complete sequence and gene organization of the genome of a hyper-thermophilic archaebacterium, Pyrococcus horikoshii OT3.</title>
        <authorList>
            <person name="Kawarabayasi Y."/>
            <person name="Sawada M."/>
            <person name="Horikawa H."/>
            <person name="Haikawa Y."/>
            <person name="Hino Y."/>
            <person name="Yamamoto S."/>
            <person name="Sekine M."/>
            <person name="Baba S."/>
            <person name="Kosugi H."/>
            <person name="Hosoyama A."/>
            <person name="Nagai Y."/>
            <person name="Sakai M."/>
            <person name="Ogura K."/>
            <person name="Otuka R."/>
            <person name="Nakazawa H."/>
            <person name="Takamiya M."/>
            <person name="Ohfuku Y."/>
            <person name="Funahashi T."/>
            <person name="Tanaka T."/>
            <person name="Kudoh Y."/>
            <person name="Yamazaki J."/>
            <person name="Kushida N."/>
            <person name="Oguchi A."/>
            <person name="Aoki K."/>
            <person name="Nakamura Y."/>
            <person name="Robb T.F."/>
            <person name="Horikoshi K."/>
            <person name="Masuchi Y."/>
            <person name="Shizuya H."/>
            <person name="Kikuchi H."/>
        </authorList>
    </citation>
    <scope>NUCLEOTIDE SEQUENCE [LARGE SCALE GENOMIC DNA]</scope>
    <source>
        <strain evidence="2">ATCC 700860 / DSM 12428 / JCM 9974 / NBRC 100139 / OT-3</strain>
    </source>
</reference>
<dbReference type="PIR" id="H71020">
    <property type="entry name" value="H71020"/>
</dbReference>
<dbReference type="AlphaFoldDB" id="O59130"/>
<dbReference type="Proteomes" id="UP000000752">
    <property type="component" value="Chromosome"/>
</dbReference>
<evidence type="ECO:0000313" key="1">
    <source>
        <dbReference type="EMBL" id="BAA30568.1"/>
    </source>
</evidence>
<evidence type="ECO:0000313" key="2">
    <source>
        <dbReference type="Proteomes" id="UP000000752"/>
    </source>
</evidence>
<gene>
    <name evidence="1" type="ordered locus">PH1461</name>
</gene>
<keyword evidence="2" id="KW-1185">Reference proteome</keyword>
<proteinExistence type="predicted"/>
<dbReference type="EMBL" id="BA000001">
    <property type="protein sequence ID" value="BAA30568.1"/>
    <property type="molecule type" value="Genomic_DNA"/>
</dbReference>
<protein>
    <submittedName>
        <fullName evidence="1">Uncharacterized protein</fullName>
    </submittedName>
</protein>
<dbReference type="EnsemblBacteria" id="BAA30568">
    <property type="protein sequence ID" value="BAA30568"/>
    <property type="gene ID" value="BAA30568"/>
</dbReference>
<sequence length="106" mass="11535">MKYVTKLLSVQCQRPRITPLNPSDFAILPALIASSTLLIPNTSLEYFPNLAFMSRTSNSLLNSLTNFSCFSLMASSLSLDNAVSLGSVKEATPIIGTPLTYKLESF</sequence>